<protein>
    <recommendedName>
        <fullName evidence="6">6-phosphogluconate dehydrogenase, decarboxylating</fullName>
        <ecNumber evidence="6">1.1.1.44</ecNumber>
    </recommendedName>
</protein>
<dbReference type="FunFam" id="3.40.50.720:FF:000007">
    <property type="entry name" value="6-phosphogluconate dehydrogenase, decarboxylating"/>
    <property type="match status" value="1"/>
</dbReference>
<dbReference type="Gene3D" id="1.20.5.320">
    <property type="entry name" value="6-Phosphogluconate Dehydrogenase, domain 3"/>
    <property type="match status" value="1"/>
</dbReference>
<dbReference type="Pfam" id="PF00393">
    <property type="entry name" value="6PGD"/>
    <property type="match status" value="1"/>
</dbReference>
<dbReference type="UniPathway" id="UPA00115">
    <property type="reaction ID" value="UER00410"/>
</dbReference>
<comment type="similarity">
    <text evidence="2 6">Belongs to the 6-phosphogluconate dehydrogenase family.</text>
</comment>
<dbReference type="GO" id="GO:0009651">
    <property type="term" value="P:response to salt stress"/>
    <property type="evidence" value="ECO:0007669"/>
    <property type="project" value="UniProtKB-ARBA"/>
</dbReference>
<gene>
    <name evidence="8" type="ORF">ZIOFF_041461</name>
</gene>
<comment type="pathway">
    <text evidence="1 6">Carbohydrate degradation; pentose phosphate pathway; D-ribulose 5-phosphate from D-glucose 6-phosphate (oxidative stage): step 3/3.</text>
</comment>
<dbReference type="InterPro" id="IPR013328">
    <property type="entry name" value="6PGD_dom2"/>
</dbReference>
<dbReference type="PRINTS" id="PR00076">
    <property type="entry name" value="6PGDHDRGNASE"/>
</dbReference>
<dbReference type="SUPFAM" id="SSF51735">
    <property type="entry name" value="NAD(P)-binding Rossmann-fold domains"/>
    <property type="match status" value="1"/>
</dbReference>
<accession>A0A8J5KW38</accession>
<dbReference type="GO" id="GO:0019521">
    <property type="term" value="P:D-gluconate metabolic process"/>
    <property type="evidence" value="ECO:0007669"/>
    <property type="project" value="UniProtKB-KW"/>
</dbReference>
<dbReference type="NCBIfam" id="NF006765">
    <property type="entry name" value="PRK09287.1"/>
    <property type="match status" value="1"/>
</dbReference>
<dbReference type="SUPFAM" id="SSF48179">
    <property type="entry name" value="6-phosphogluconate dehydrogenase C-terminal domain-like"/>
    <property type="match status" value="1"/>
</dbReference>
<keyword evidence="5 6" id="KW-0570">Pentose shunt</keyword>
<organism evidence="8 9">
    <name type="scientific">Zingiber officinale</name>
    <name type="common">Ginger</name>
    <name type="synonym">Amomum zingiber</name>
    <dbReference type="NCBI Taxonomy" id="94328"/>
    <lineage>
        <taxon>Eukaryota</taxon>
        <taxon>Viridiplantae</taxon>
        <taxon>Streptophyta</taxon>
        <taxon>Embryophyta</taxon>
        <taxon>Tracheophyta</taxon>
        <taxon>Spermatophyta</taxon>
        <taxon>Magnoliopsida</taxon>
        <taxon>Liliopsida</taxon>
        <taxon>Zingiberales</taxon>
        <taxon>Zingiberaceae</taxon>
        <taxon>Zingiber</taxon>
    </lineage>
</organism>
<dbReference type="InterPro" id="IPR006183">
    <property type="entry name" value="Pgluconate_DH"/>
</dbReference>
<dbReference type="PANTHER" id="PTHR11811">
    <property type="entry name" value="6-PHOSPHOGLUCONATE DEHYDROGENASE"/>
    <property type="match status" value="1"/>
</dbReference>
<evidence type="ECO:0000256" key="2">
    <source>
        <dbReference type="ARBA" id="ARBA00008419"/>
    </source>
</evidence>
<dbReference type="GO" id="GO:0006098">
    <property type="term" value="P:pentose-phosphate shunt"/>
    <property type="evidence" value="ECO:0007669"/>
    <property type="project" value="UniProtKB-UniPathway"/>
</dbReference>
<evidence type="ECO:0000256" key="4">
    <source>
        <dbReference type="ARBA" id="ARBA00023064"/>
    </source>
</evidence>
<evidence type="ECO:0000313" key="9">
    <source>
        <dbReference type="Proteomes" id="UP000734854"/>
    </source>
</evidence>
<dbReference type="InterPro" id="IPR006113">
    <property type="entry name" value="6PGDH_Gnd/GntZ"/>
</dbReference>
<dbReference type="FunFam" id="1.10.1040.10:FF:000002">
    <property type="entry name" value="6-phosphogluconate dehydrogenase, decarboxylating"/>
    <property type="match status" value="1"/>
</dbReference>
<keyword evidence="4 6" id="KW-0311">Gluconate utilization</keyword>
<evidence type="ECO:0000259" key="7">
    <source>
        <dbReference type="SMART" id="SM01350"/>
    </source>
</evidence>
<comment type="caution">
    <text evidence="8">The sequence shown here is derived from an EMBL/GenBank/DDBJ whole genome shotgun (WGS) entry which is preliminary data.</text>
</comment>
<evidence type="ECO:0000313" key="8">
    <source>
        <dbReference type="EMBL" id="KAG6501578.1"/>
    </source>
</evidence>
<evidence type="ECO:0000256" key="3">
    <source>
        <dbReference type="ARBA" id="ARBA00023002"/>
    </source>
</evidence>
<keyword evidence="6" id="KW-0521">NADP</keyword>
<evidence type="ECO:0000256" key="5">
    <source>
        <dbReference type="ARBA" id="ARBA00023126"/>
    </source>
</evidence>
<dbReference type="NCBIfam" id="TIGR00873">
    <property type="entry name" value="gnd"/>
    <property type="match status" value="1"/>
</dbReference>
<keyword evidence="9" id="KW-1185">Reference proteome</keyword>
<dbReference type="InterPro" id="IPR036291">
    <property type="entry name" value="NAD(P)-bd_dom_sf"/>
</dbReference>
<name>A0A8J5KW38_ZINOF</name>
<sequence>MLLTWSTAQRGVPQLARPSNGRSLRPFEPGDHRCRWKLDEVDEEIPEWMSAMVRTQLPPAQRVGGGLCGDQRWEPAASVKLNMVLTRIGLAGLAVMGQNLALNIAEKGFPISVYNRTTSKVDETVERAKLEGNLPVYGFHEPEAFINSIQKPRVVIMLVKAGAPVDQTITTLSAHMEVGDCIIDGGNEWYENTERREKAMAELGLLYLGMGVSGGEEGARNGPSLMPGGSYEAYKNIEDILLKVAAQVPDSGPCVTYIGKGGSGNFVKMIHNGIEYGDMQLIAEAYDVLRSVGKLTNEELQQVFSEWNKGELLSFLIEITADIFGVKDDKGDGYLVDKVLDKTGMKGTGKWTVQQAAELSVAAPTIAASLDSRFLSGLKEERVAAAKVFHSCVFEGEPVDKKKLIDDVRQALYASKICSYAQGMNLIRAKSIEKGWDLKLGELARIWKGGCIIRAIFLDRIKKAYDRNPELSSLLVDPEFAKEIQDRQSAWRRVVCLAINSGISTPGMSASLAYFDTYRRESVPANLVQAQRDYFGAHTYERIDIPGAFHTEWFKIAKQSKI</sequence>
<dbReference type="FunFam" id="1.20.5.320:FF:000001">
    <property type="entry name" value="6-phosphogluconate dehydrogenase, decarboxylating"/>
    <property type="match status" value="1"/>
</dbReference>
<comment type="catalytic activity">
    <reaction evidence="6">
        <text>6-phospho-D-gluconate + NADP(+) = D-ribulose 5-phosphate + CO2 + NADPH</text>
        <dbReference type="Rhea" id="RHEA:10116"/>
        <dbReference type="ChEBI" id="CHEBI:16526"/>
        <dbReference type="ChEBI" id="CHEBI:57783"/>
        <dbReference type="ChEBI" id="CHEBI:58121"/>
        <dbReference type="ChEBI" id="CHEBI:58349"/>
        <dbReference type="ChEBI" id="CHEBI:58759"/>
        <dbReference type="EC" id="1.1.1.44"/>
    </reaction>
</comment>
<keyword evidence="3 6" id="KW-0560">Oxidoreductase</keyword>
<dbReference type="Pfam" id="PF03446">
    <property type="entry name" value="NAD_binding_2"/>
    <property type="match status" value="1"/>
</dbReference>
<dbReference type="GO" id="GO:0004616">
    <property type="term" value="F:phosphogluconate dehydrogenase (decarboxylating) activity"/>
    <property type="evidence" value="ECO:0007669"/>
    <property type="project" value="UniProtKB-EC"/>
</dbReference>
<evidence type="ECO:0000256" key="6">
    <source>
        <dbReference type="RuleBase" id="RU000485"/>
    </source>
</evidence>
<dbReference type="EC" id="1.1.1.44" evidence="6"/>
<dbReference type="Proteomes" id="UP000734854">
    <property type="component" value="Unassembled WGS sequence"/>
</dbReference>
<dbReference type="GO" id="GO:0009414">
    <property type="term" value="P:response to water deprivation"/>
    <property type="evidence" value="ECO:0007669"/>
    <property type="project" value="UniProtKB-ARBA"/>
</dbReference>
<dbReference type="Gene3D" id="3.40.50.720">
    <property type="entry name" value="NAD(P)-binding Rossmann-like Domain"/>
    <property type="match status" value="1"/>
</dbReference>
<dbReference type="InterPro" id="IPR008927">
    <property type="entry name" value="6-PGluconate_DH-like_C_sf"/>
</dbReference>
<dbReference type="Gene3D" id="1.10.1040.10">
    <property type="entry name" value="N-(1-d-carboxylethyl)-l-norvaline Dehydrogenase, domain 2"/>
    <property type="match status" value="1"/>
</dbReference>
<reference evidence="8 9" key="1">
    <citation type="submission" date="2020-08" db="EMBL/GenBank/DDBJ databases">
        <title>Plant Genome Project.</title>
        <authorList>
            <person name="Zhang R.-G."/>
        </authorList>
    </citation>
    <scope>NUCLEOTIDE SEQUENCE [LARGE SCALE GENOMIC DNA]</scope>
    <source>
        <tissue evidence="8">Rhizome</tissue>
    </source>
</reference>
<dbReference type="AlphaFoldDB" id="A0A8J5KW38"/>
<dbReference type="GO" id="GO:0009409">
    <property type="term" value="P:response to cold"/>
    <property type="evidence" value="ECO:0007669"/>
    <property type="project" value="UniProtKB-ARBA"/>
</dbReference>
<dbReference type="InterPro" id="IPR006115">
    <property type="entry name" value="6PGDH_NADP-bd"/>
</dbReference>
<dbReference type="GO" id="GO:0009737">
    <property type="term" value="P:response to abscisic acid"/>
    <property type="evidence" value="ECO:0007669"/>
    <property type="project" value="UniProtKB-ARBA"/>
</dbReference>
<dbReference type="GO" id="GO:0050661">
    <property type="term" value="F:NADP binding"/>
    <property type="evidence" value="ECO:0007669"/>
    <property type="project" value="InterPro"/>
</dbReference>
<proteinExistence type="inferred from homology"/>
<evidence type="ECO:0000256" key="1">
    <source>
        <dbReference type="ARBA" id="ARBA00004874"/>
    </source>
</evidence>
<feature type="domain" description="6-phosphogluconate dehydrogenase C-terminal" evidence="7">
    <location>
        <begin position="264"/>
        <end position="554"/>
    </location>
</feature>
<dbReference type="SMART" id="SM01350">
    <property type="entry name" value="6PGD"/>
    <property type="match status" value="1"/>
</dbReference>
<dbReference type="EMBL" id="JACMSC010000011">
    <property type="protein sequence ID" value="KAG6501578.1"/>
    <property type="molecule type" value="Genomic_DNA"/>
</dbReference>
<dbReference type="InterPro" id="IPR006114">
    <property type="entry name" value="6PGDH_C"/>
</dbReference>